<evidence type="ECO:0000256" key="3">
    <source>
        <dbReference type="ARBA" id="ARBA00022729"/>
    </source>
</evidence>
<dbReference type="Pfam" id="PF09084">
    <property type="entry name" value="NMT1"/>
    <property type="match status" value="1"/>
</dbReference>
<name>A0ABS6AYY7_9NOCA</name>
<evidence type="ECO:0000313" key="7">
    <source>
        <dbReference type="Proteomes" id="UP000733379"/>
    </source>
</evidence>
<organism evidence="6 7">
    <name type="scientific">Nocardia albiluteola</name>
    <dbReference type="NCBI Taxonomy" id="2842303"/>
    <lineage>
        <taxon>Bacteria</taxon>
        <taxon>Bacillati</taxon>
        <taxon>Actinomycetota</taxon>
        <taxon>Actinomycetes</taxon>
        <taxon>Mycobacteriales</taxon>
        <taxon>Nocardiaceae</taxon>
        <taxon>Nocardia</taxon>
    </lineage>
</organism>
<dbReference type="InterPro" id="IPR015168">
    <property type="entry name" value="SsuA/THI5"/>
</dbReference>
<feature type="chain" id="PRO_5045089441" evidence="4">
    <location>
        <begin position="29"/>
        <end position="344"/>
    </location>
</feature>
<sequence length="344" mass="36599">MKRHVLSVVAVVGVLLAGCASTPRPANAPQGPTTIKISLPGLKPAFAQSDIAVAQANGFFAQQQLTVQVQGLSAGTATLQSVIAGDSDIGGSSVEPVLGTAAAAGLVVIGSYADRLPVVLETPSAIADPGDLKGKNLGIQSVGAFREIMTRAVYQSAHLTPGDVHYVSVADTGYVGYLLTHKIDSAVLQQEQSIDAEARDSGLHALTDLYQLWPDYIYGTYFVKSSWLASHRDVAIRFLTAITQAHRFIYGHRAIVVPQIATATGYPAAEIDKTYTRLVEQNGVFPVNQGLDPERFTFTLACMRQIGGLLPNGLPDLDRVIDRSLMDTVVTHLGGPLTGDSRWH</sequence>
<dbReference type="EMBL" id="JAHKNI010000005">
    <property type="protein sequence ID" value="MBU3063267.1"/>
    <property type="molecule type" value="Genomic_DNA"/>
</dbReference>
<dbReference type="PANTHER" id="PTHR30024">
    <property type="entry name" value="ALIPHATIC SULFONATES-BINDING PROTEIN-RELATED"/>
    <property type="match status" value="1"/>
</dbReference>
<gene>
    <name evidence="6" type="ORF">KO481_17235</name>
</gene>
<evidence type="ECO:0000256" key="1">
    <source>
        <dbReference type="ARBA" id="ARBA00004418"/>
    </source>
</evidence>
<dbReference type="PROSITE" id="PS51257">
    <property type="entry name" value="PROKAR_LIPOPROTEIN"/>
    <property type="match status" value="1"/>
</dbReference>
<feature type="signal peptide" evidence="4">
    <location>
        <begin position="1"/>
        <end position="28"/>
    </location>
</feature>
<keyword evidence="7" id="KW-1185">Reference proteome</keyword>
<evidence type="ECO:0000259" key="5">
    <source>
        <dbReference type="Pfam" id="PF09084"/>
    </source>
</evidence>
<reference evidence="6 7" key="1">
    <citation type="submission" date="2021-06" db="EMBL/GenBank/DDBJ databases">
        <title>Actinomycetes sequencing.</title>
        <authorList>
            <person name="Shan Q."/>
        </authorList>
    </citation>
    <scope>NUCLEOTIDE SEQUENCE [LARGE SCALE GENOMIC DNA]</scope>
    <source>
        <strain evidence="6 7">NEAU-G5</strain>
    </source>
</reference>
<accession>A0ABS6AYY7</accession>
<comment type="caution">
    <text evidence="6">The sequence shown here is derived from an EMBL/GenBank/DDBJ whole genome shotgun (WGS) entry which is preliminary data.</text>
</comment>
<evidence type="ECO:0000256" key="2">
    <source>
        <dbReference type="ARBA" id="ARBA00010742"/>
    </source>
</evidence>
<dbReference type="RefSeq" id="WP_215918174.1">
    <property type="nucleotide sequence ID" value="NZ_JAHKNI010000005.1"/>
</dbReference>
<evidence type="ECO:0000313" key="6">
    <source>
        <dbReference type="EMBL" id="MBU3063267.1"/>
    </source>
</evidence>
<feature type="domain" description="SsuA/THI5-like" evidence="5">
    <location>
        <begin position="51"/>
        <end position="252"/>
    </location>
</feature>
<keyword evidence="3 4" id="KW-0732">Signal</keyword>
<dbReference type="Proteomes" id="UP000733379">
    <property type="component" value="Unassembled WGS sequence"/>
</dbReference>
<proteinExistence type="inferred from homology"/>
<comment type="subcellular location">
    <subcellularLocation>
        <location evidence="1">Periplasm</location>
    </subcellularLocation>
</comment>
<dbReference type="PANTHER" id="PTHR30024:SF47">
    <property type="entry name" value="TAURINE-BINDING PERIPLASMIC PROTEIN"/>
    <property type="match status" value="1"/>
</dbReference>
<evidence type="ECO:0000256" key="4">
    <source>
        <dbReference type="SAM" id="SignalP"/>
    </source>
</evidence>
<comment type="similarity">
    <text evidence="2">Belongs to the bacterial solute-binding protein SsuA/TauA family.</text>
</comment>
<dbReference type="SUPFAM" id="SSF53850">
    <property type="entry name" value="Periplasmic binding protein-like II"/>
    <property type="match status" value="1"/>
</dbReference>
<protein>
    <submittedName>
        <fullName evidence="6">ABC transporter substrate-binding protein</fullName>
    </submittedName>
</protein>
<dbReference type="Gene3D" id="3.40.190.10">
    <property type="entry name" value="Periplasmic binding protein-like II"/>
    <property type="match status" value="2"/>
</dbReference>